<dbReference type="Proteomes" id="UP001195941">
    <property type="component" value="Unassembled WGS sequence"/>
</dbReference>
<keyword evidence="4" id="KW-1185">Reference proteome</keyword>
<comment type="caution">
    <text evidence="3">The sequence shown here is derived from an EMBL/GenBank/DDBJ whole genome shotgun (WGS) entry which is preliminary data.</text>
</comment>
<accession>A0ABS5HTN7</accession>
<protein>
    <submittedName>
        <fullName evidence="3">Thermonuclease family protein</fullName>
    </submittedName>
</protein>
<sequence>MSKRRHAFLLMISLCASYGAPIAAQNLISGTASVIDGDTIEIHGTRIRLHAIDAIESRQKCLLPNKSEWRCGADAANALANKIGRAPVECRVIDKDRYGRLVAKCYQEGVDINGWLVARVRTHSQ</sequence>
<evidence type="ECO:0000256" key="1">
    <source>
        <dbReference type="SAM" id="SignalP"/>
    </source>
</evidence>
<evidence type="ECO:0000313" key="4">
    <source>
        <dbReference type="Proteomes" id="UP001195941"/>
    </source>
</evidence>
<evidence type="ECO:0000313" key="3">
    <source>
        <dbReference type="EMBL" id="MBR9652320.1"/>
    </source>
</evidence>
<feature type="domain" description="TNase-like" evidence="2">
    <location>
        <begin position="46"/>
        <end position="117"/>
    </location>
</feature>
<organism evidence="3 4">
    <name type="scientific">Thalassovita aquimarina</name>
    <dbReference type="NCBI Taxonomy" id="2785917"/>
    <lineage>
        <taxon>Bacteria</taxon>
        <taxon>Pseudomonadati</taxon>
        <taxon>Pseudomonadota</taxon>
        <taxon>Alphaproteobacteria</taxon>
        <taxon>Rhodobacterales</taxon>
        <taxon>Roseobacteraceae</taxon>
        <taxon>Thalassovita</taxon>
    </lineage>
</organism>
<dbReference type="SUPFAM" id="SSF50199">
    <property type="entry name" value="Staphylococcal nuclease"/>
    <property type="match status" value="1"/>
</dbReference>
<dbReference type="InterPro" id="IPR035437">
    <property type="entry name" value="SNase_OB-fold_sf"/>
</dbReference>
<gene>
    <name evidence="3" type="ORF">IT775_14465</name>
</gene>
<feature type="chain" id="PRO_5046937257" evidence="1">
    <location>
        <begin position="24"/>
        <end position="125"/>
    </location>
</feature>
<proteinExistence type="predicted"/>
<dbReference type="Pfam" id="PF00565">
    <property type="entry name" value="SNase"/>
    <property type="match status" value="1"/>
</dbReference>
<keyword evidence="1" id="KW-0732">Signal</keyword>
<evidence type="ECO:0000259" key="2">
    <source>
        <dbReference type="Pfam" id="PF00565"/>
    </source>
</evidence>
<dbReference type="EMBL" id="JADMKU010000013">
    <property type="protein sequence ID" value="MBR9652320.1"/>
    <property type="molecule type" value="Genomic_DNA"/>
</dbReference>
<dbReference type="Gene3D" id="2.40.50.90">
    <property type="match status" value="1"/>
</dbReference>
<dbReference type="RefSeq" id="WP_212701837.1">
    <property type="nucleotide sequence ID" value="NZ_JADMKU010000013.1"/>
</dbReference>
<reference evidence="3 4" key="1">
    <citation type="journal article" date="2021" name="Arch. Microbiol.">
        <title>Thalassobius aquimarinus sp. nov., isolated from the Sea of Japan seashore.</title>
        <authorList>
            <person name="Kurilenko V.V."/>
            <person name="Romanenko L.A."/>
            <person name="Chernysheva N.Y."/>
            <person name="Velansky P.V."/>
            <person name="Tekutyeva L.A."/>
            <person name="Isaeva M.P."/>
            <person name="Mikhailov V.V."/>
        </authorList>
    </citation>
    <scope>NUCLEOTIDE SEQUENCE [LARGE SCALE GENOMIC DNA]</scope>
    <source>
        <strain evidence="3 4">KMM 8518</strain>
    </source>
</reference>
<dbReference type="InterPro" id="IPR016071">
    <property type="entry name" value="Staphylococal_nuclease_OB-fold"/>
</dbReference>
<feature type="signal peptide" evidence="1">
    <location>
        <begin position="1"/>
        <end position="23"/>
    </location>
</feature>
<name>A0ABS5HTN7_9RHOB</name>